<reference evidence="7" key="3">
    <citation type="submission" date="2019-09" db="EMBL/GenBank/DDBJ databases">
        <title>Co-occurence of chitin degradation, pigmentation and bioactivity in marine Pseudoalteromonas.</title>
        <authorList>
            <person name="Sonnenschein E.C."/>
            <person name="Bech P.K."/>
        </authorList>
    </citation>
    <scope>NUCLEOTIDE SEQUENCE</scope>
    <source>
        <strain evidence="7">S2231</strain>
        <strain evidence="6">S2233</strain>
    </source>
</reference>
<dbReference type="OrthoDB" id="9804264at2"/>
<dbReference type="InterPro" id="IPR015422">
    <property type="entry name" value="PyrdxlP-dep_Trfase_small"/>
</dbReference>
<name>A0A5S3XVK2_9GAMM</name>
<comment type="caution">
    <text evidence="7">The sequence shown here is derived from an EMBL/GenBank/DDBJ whole genome shotgun (WGS) entry which is preliminary data.</text>
</comment>
<dbReference type="AlphaFoldDB" id="A0A5S3XVK2"/>
<reference evidence="8 9" key="2">
    <citation type="submission" date="2019-06" db="EMBL/GenBank/DDBJ databases">
        <title>Co-occurence of chitin degradation, pigmentation and bioactivity in marine Pseudoalteromonas.</title>
        <authorList>
            <person name="Sonnenschein E.C."/>
            <person name="Bech P.K."/>
        </authorList>
    </citation>
    <scope>NUCLEOTIDE SEQUENCE [LARGE SCALE GENOMIC DNA]</scope>
    <source>
        <strain evidence="9">S2231</strain>
        <strain evidence="8">S2233</strain>
    </source>
</reference>
<dbReference type="RefSeq" id="WP_138596783.1">
    <property type="nucleotide sequence ID" value="NZ_PNCK01000030.1"/>
</dbReference>
<organism evidence="7 9">
    <name type="scientific">Pseudoalteromonas citrea</name>
    <dbReference type="NCBI Taxonomy" id="43655"/>
    <lineage>
        <taxon>Bacteria</taxon>
        <taxon>Pseudomonadati</taxon>
        <taxon>Pseudomonadota</taxon>
        <taxon>Gammaproteobacteria</taxon>
        <taxon>Alteromonadales</taxon>
        <taxon>Pseudoalteromonadaceae</taxon>
        <taxon>Pseudoalteromonas</taxon>
    </lineage>
</organism>
<evidence type="ECO:0000313" key="9">
    <source>
        <dbReference type="Proteomes" id="UP000307706"/>
    </source>
</evidence>
<comment type="similarity">
    <text evidence="2 5">Belongs to the DegT/DnrJ/EryC1 family.</text>
</comment>
<feature type="modified residue" description="N6-(pyridoxal phosphate)lysine" evidence="4">
    <location>
        <position position="203"/>
    </location>
</feature>
<dbReference type="InterPro" id="IPR015421">
    <property type="entry name" value="PyrdxlP-dep_Trfase_major"/>
</dbReference>
<proteinExistence type="inferred from homology"/>
<dbReference type="PANTHER" id="PTHR30244:SF34">
    <property type="entry name" value="DTDP-4-AMINO-4,6-DIDEOXYGALACTOSE TRANSAMINASE"/>
    <property type="match status" value="1"/>
</dbReference>
<dbReference type="EMBL" id="PNCL01000010">
    <property type="protein sequence ID" value="TMP62109.1"/>
    <property type="molecule type" value="Genomic_DNA"/>
</dbReference>
<evidence type="ECO:0000313" key="6">
    <source>
        <dbReference type="EMBL" id="TMP43492.1"/>
    </source>
</evidence>
<feature type="active site" description="Proton acceptor" evidence="3">
    <location>
        <position position="203"/>
    </location>
</feature>
<dbReference type="GO" id="GO:0000271">
    <property type="term" value="P:polysaccharide biosynthetic process"/>
    <property type="evidence" value="ECO:0007669"/>
    <property type="project" value="TreeGrafter"/>
</dbReference>
<evidence type="ECO:0000313" key="7">
    <source>
        <dbReference type="EMBL" id="TMP62109.1"/>
    </source>
</evidence>
<gene>
    <name evidence="7" type="ORF">CWB96_01900</name>
    <name evidence="6" type="ORF">CWB97_09620</name>
</gene>
<protein>
    <submittedName>
        <fullName evidence="7">Glutamine--scyllo-inositol aminotransferase</fullName>
    </submittedName>
</protein>
<evidence type="ECO:0000256" key="4">
    <source>
        <dbReference type="PIRSR" id="PIRSR000390-2"/>
    </source>
</evidence>
<dbReference type="GO" id="GO:0030170">
    <property type="term" value="F:pyridoxal phosphate binding"/>
    <property type="evidence" value="ECO:0007669"/>
    <property type="project" value="TreeGrafter"/>
</dbReference>
<dbReference type="Gene3D" id="3.40.640.10">
    <property type="entry name" value="Type I PLP-dependent aspartate aminotransferase-like (Major domain)"/>
    <property type="match status" value="1"/>
</dbReference>
<keyword evidence="7" id="KW-0808">Transferase</keyword>
<sequence length="401" mass="44111">MQEQTTLALHGGKQSVTLQIPPRKAFSSLEQQAVQDVIAHYNRLDIDPGYGGQFEQDFCNEFSDFMGGGYTNAVATGTGSIFVALAALQLPKGSEIVMTPITDPGALNAVTLQGFKVSLADSKPGSTQSNWQQIEQAITDKTKAIVVVHLGGYACDIDKIVHEAHKRNILVIEDCSQATGALYKNQKIGTFADVAAFSTMSRKSLMSGGSGGLVYTQNQLLHKMIIAHADRGKPKWQEGFEERNASQYLFPALNWNTDEISCAIGRASLARLPSTVKNRNQFVNRLIALLAITKLFSVDKISGVGSPFFLTVYLDLPLLNCEKDEFCQALIAEGIPLNPHYKFVISEWQWAEAHLTNNKKTPNAVDARNRSFNIYVNENYTCDLADQFVAAMNKVAAYYLK</sequence>
<evidence type="ECO:0000256" key="1">
    <source>
        <dbReference type="ARBA" id="ARBA00022898"/>
    </source>
</evidence>
<accession>A0A5S3XVK2</accession>
<dbReference type="Pfam" id="PF01041">
    <property type="entry name" value="DegT_DnrJ_EryC1"/>
    <property type="match status" value="1"/>
</dbReference>
<dbReference type="InterPro" id="IPR015424">
    <property type="entry name" value="PyrdxlP-dep_Trfase"/>
</dbReference>
<dbReference type="InterPro" id="IPR000653">
    <property type="entry name" value="DegT/StrS_aminotransferase"/>
</dbReference>
<dbReference type="PANTHER" id="PTHR30244">
    <property type="entry name" value="TRANSAMINASE"/>
    <property type="match status" value="1"/>
</dbReference>
<dbReference type="Gene3D" id="3.90.1150.10">
    <property type="entry name" value="Aspartate Aminotransferase, domain 1"/>
    <property type="match status" value="1"/>
</dbReference>
<dbReference type="SUPFAM" id="SSF53383">
    <property type="entry name" value="PLP-dependent transferases"/>
    <property type="match status" value="1"/>
</dbReference>
<keyword evidence="8" id="KW-1185">Reference proteome</keyword>
<dbReference type="EMBL" id="PNCK01000030">
    <property type="protein sequence ID" value="TMP43492.1"/>
    <property type="molecule type" value="Genomic_DNA"/>
</dbReference>
<reference evidence="8 9" key="1">
    <citation type="submission" date="2017-12" db="EMBL/GenBank/DDBJ databases">
        <authorList>
            <person name="Paulsen S."/>
            <person name="Gram L.K."/>
        </authorList>
    </citation>
    <scope>NUCLEOTIDE SEQUENCE [LARGE SCALE GENOMIC DNA]</scope>
    <source>
        <strain evidence="7 9">S2231</strain>
        <strain evidence="6 8">S2233</strain>
    </source>
</reference>
<evidence type="ECO:0000256" key="3">
    <source>
        <dbReference type="PIRSR" id="PIRSR000390-1"/>
    </source>
</evidence>
<evidence type="ECO:0000256" key="5">
    <source>
        <dbReference type="RuleBase" id="RU004508"/>
    </source>
</evidence>
<evidence type="ECO:0000256" key="2">
    <source>
        <dbReference type="ARBA" id="ARBA00037999"/>
    </source>
</evidence>
<evidence type="ECO:0000313" key="8">
    <source>
        <dbReference type="Proteomes" id="UP000305730"/>
    </source>
</evidence>
<dbReference type="Proteomes" id="UP000307706">
    <property type="component" value="Unassembled WGS sequence"/>
</dbReference>
<dbReference type="PIRSF" id="PIRSF000390">
    <property type="entry name" value="PLP_StrS"/>
    <property type="match status" value="1"/>
</dbReference>
<keyword evidence="1 4" id="KW-0663">Pyridoxal phosphate</keyword>
<dbReference type="Proteomes" id="UP000305730">
    <property type="component" value="Unassembled WGS sequence"/>
</dbReference>
<dbReference type="GO" id="GO:0008483">
    <property type="term" value="F:transaminase activity"/>
    <property type="evidence" value="ECO:0007669"/>
    <property type="project" value="UniProtKB-KW"/>
</dbReference>
<keyword evidence="7" id="KW-0032">Aminotransferase</keyword>